<gene>
    <name evidence="3" type="ORF">PECUL_23A055032</name>
</gene>
<dbReference type="EMBL" id="OW240913">
    <property type="protein sequence ID" value="CAH2247480.1"/>
    <property type="molecule type" value="Genomic_DNA"/>
</dbReference>
<evidence type="ECO:0000256" key="1">
    <source>
        <dbReference type="SAM" id="Coils"/>
    </source>
</evidence>
<keyword evidence="4" id="KW-1185">Reference proteome</keyword>
<protein>
    <submittedName>
        <fullName evidence="3">Uncharacterized protein</fullName>
    </submittedName>
</protein>
<accession>A0AAD1RC34</accession>
<name>A0AAD1RC34_PELCU</name>
<reference evidence="3" key="1">
    <citation type="submission" date="2022-03" db="EMBL/GenBank/DDBJ databases">
        <authorList>
            <person name="Alioto T."/>
            <person name="Alioto T."/>
            <person name="Gomez Garrido J."/>
        </authorList>
    </citation>
    <scope>NUCLEOTIDE SEQUENCE</scope>
</reference>
<feature type="compositionally biased region" description="Polar residues" evidence="2">
    <location>
        <begin position="186"/>
        <end position="202"/>
    </location>
</feature>
<sequence>MALTLRTSQEEVQVTGLATQVSSQDTEIEGLTEQLNSLEDNLEDINNCSRLNNLRIGGLTESVLPKAILHTLWEIVTSLLPEASKSELTIERRYNHRHFATIERLMTAARDTPPMVQDQELSFYQDLALSTLKKRWDLKPLTAALTWGYPFCLIVRKDNQTHTLMKVSDIEDFARTLGLKLEVAPENTSAAARPPTTKTYTSKPMPPRQPVKRHSPPSPREPERLPI</sequence>
<keyword evidence="1" id="KW-0175">Coiled coil</keyword>
<feature type="region of interest" description="Disordered" evidence="2">
    <location>
        <begin position="185"/>
        <end position="227"/>
    </location>
</feature>
<evidence type="ECO:0000313" key="3">
    <source>
        <dbReference type="EMBL" id="CAH2247480.1"/>
    </source>
</evidence>
<dbReference type="AlphaFoldDB" id="A0AAD1RC34"/>
<dbReference type="Proteomes" id="UP001295444">
    <property type="component" value="Chromosome 02"/>
</dbReference>
<evidence type="ECO:0000256" key="2">
    <source>
        <dbReference type="SAM" id="MobiDB-lite"/>
    </source>
</evidence>
<feature type="coiled-coil region" evidence="1">
    <location>
        <begin position="21"/>
        <end position="48"/>
    </location>
</feature>
<evidence type="ECO:0000313" key="4">
    <source>
        <dbReference type="Proteomes" id="UP001295444"/>
    </source>
</evidence>
<proteinExistence type="predicted"/>
<organism evidence="3 4">
    <name type="scientific">Pelobates cultripes</name>
    <name type="common">Western spadefoot toad</name>
    <dbReference type="NCBI Taxonomy" id="61616"/>
    <lineage>
        <taxon>Eukaryota</taxon>
        <taxon>Metazoa</taxon>
        <taxon>Chordata</taxon>
        <taxon>Craniata</taxon>
        <taxon>Vertebrata</taxon>
        <taxon>Euteleostomi</taxon>
        <taxon>Amphibia</taxon>
        <taxon>Batrachia</taxon>
        <taxon>Anura</taxon>
        <taxon>Pelobatoidea</taxon>
        <taxon>Pelobatidae</taxon>
        <taxon>Pelobates</taxon>
    </lineage>
</organism>